<protein>
    <submittedName>
        <fullName evidence="1">Uncharacterized protein</fullName>
    </submittedName>
</protein>
<dbReference type="Proteomes" id="UP000242414">
    <property type="component" value="Unassembled WGS sequence"/>
</dbReference>
<dbReference type="AlphaFoldDB" id="A0A1X0QQV2"/>
<dbReference type="EMBL" id="KV922071">
    <property type="protein sequence ID" value="ORE02124.1"/>
    <property type="molecule type" value="Genomic_DNA"/>
</dbReference>
<reference evidence="1" key="1">
    <citation type="journal article" date="2016" name="Proc. Natl. Acad. Sci. U.S.A.">
        <title>Lipid metabolic changes in an early divergent fungus govern the establishment of a mutualistic symbiosis with endobacteria.</title>
        <authorList>
            <person name="Lastovetsky O.A."/>
            <person name="Gaspar M.L."/>
            <person name="Mondo S.J."/>
            <person name="LaButti K.M."/>
            <person name="Sandor L."/>
            <person name="Grigoriev I.V."/>
            <person name="Henry S.A."/>
            <person name="Pawlowska T.E."/>
        </authorList>
    </citation>
    <scope>NUCLEOTIDE SEQUENCE [LARGE SCALE GENOMIC DNA]</scope>
    <source>
        <strain evidence="1">ATCC 52814</strain>
    </source>
</reference>
<gene>
    <name evidence="1" type="ORF">BCV72DRAFT_265379</name>
</gene>
<name>A0A1X0QQV2_RHIZD</name>
<accession>A0A1X0QQV2</accession>
<organism evidence="1">
    <name type="scientific">Rhizopus microsporus var. microsporus</name>
    <dbReference type="NCBI Taxonomy" id="86635"/>
    <lineage>
        <taxon>Eukaryota</taxon>
        <taxon>Fungi</taxon>
        <taxon>Fungi incertae sedis</taxon>
        <taxon>Mucoromycota</taxon>
        <taxon>Mucoromycotina</taxon>
        <taxon>Mucoromycetes</taxon>
        <taxon>Mucorales</taxon>
        <taxon>Mucorineae</taxon>
        <taxon>Rhizopodaceae</taxon>
        <taxon>Rhizopus</taxon>
    </lineage>
</organism>
<evidence type="ECO:0000313" key="1">
    <source>
        <dbReference type="EMBL" id="ORE02124.1"/>
    </source>
</evidence>
<sequence length="100" mass="11564">MAIKELCIDITNKLIAFRKKSIWATENLNSFNSMRLPSLSFVLPVDRWNKAGCISSYLKEEYENALLKQADQGIQILKVSDNAILFCKRLIDAKDKRRRT</sequence>
<proteinExistence type="predicted"/>
<dbReference type="VEuPathDB" id="FungiDB:BCV72DRAFT_265379"/>